<dbReference type="EMBL" id="CP000010">
    <property type="protein sequence ID" value="AAU47721.1"/>
    <property type="molecule type" value="Genomic_DNA"/>
</dbReference>
<gene>
    <name evidence="1" type="ordered locus">BMA1517</name>
</gene>
<name>A0A0H2WE73_BURMA</name>
<organism evidence="1 2">
    <name type="scientific">Burkholderia mallei (strain ATCC 23344)</name>
    <dbReference type="NCBI Taxonomy" id="243160"/>
    <lineage>
        <taxon>Bacteria</taxon>
        <taxon>Pseudomonadati</taxon>
        <taxon>Pseudomonadota</taxon>
        <taxon>Betaproteobacteria</taxon>
        <taxon>Burkholderiales</taxon>
        <taxon>Burkholderiaceae</taxon>
        <taxon>Burkholderia</taxon>
        <taxon>pseudomallei group</taxon>
    </lineage>
</organism>
<sequence>MARRAAARGNGALCRQTWHVRSARGDSARDERRSPTEPACVRPWTAAFRYV</sequence>
<evidence type="ECO:0000313" key="1">
    <source>
        <dbReference type="EMBL" id="AAU47721.1"/>
    </source>
</evidence>
<dbReference type="HOGENOM" id="CLU_3096534_0_0_4"/>
<protein>
    <submittedName>
        <fullName evidence="1">Uncharacterized protein</fullName>
    </submittedName>
</protein>
<proteinExistence type="predicted"/>
<dbReference type="KEGG" id="bma:BMA1517"/>
<reference evidence="1 2" key="1">
    <citation type="journal article" date="2004" name="Proc. Natl. Acad. Sci. U.S.A.">
        <title>Structural flexibility in the Burkholderia mallei genome.</title>
        <authorList>
            <person name="Nierman W.C."/>
            <person name="DeShazer D."/>
            <person name="Kim H.S."/>
            <person name="Tettelin H."/>
            <person name="Nelson K.E."/>
            <person name="Feldblyum T."/>
            <person name="Ulrich R.L."/>
            <person name="Ronning C.M."/>
            <person name="Brinkac L.M."/>
            <person name="Daugherty S.C."/>
            <person name="Davidsen T.D."/>
            <person name="Deboy R.T."/>
            <person name="Dimitrov G."/>
            <person name="Dodson R.J."/>
            <person name="Durkin A.S."/>
            <person name="Gwinn M.L."/>
            <person name="Haft D.H."/>
            <person name="Khouri H."/>
            <person name="Kolonay J.F."/>
            <person name="Madupu R."/>
            <person name="Mohammoud Y."/>
            <person name="Nelson W.C."/>
            <person name="Radune D."/>
            <person name="Romero C.M."/>
            <person name="Sarria S."/>
            <person name="Selengut J."/>
            <person name="Shamblin C."/>
            <person name="Sullivan S.A."/>
            <person name="White O."/>
            <person name="Yu Y."/>
            <person name="Zafar N."/>
            <person name="Zhou L."/>
            <person name="Fraser C.M."/>
        </authorList>
    </citation>
    <scope>NUCLEOTIDE SEQUENCE [LARGE SCALE GENOMIC DNA]</scope>
    <source>
        <strain evidence="1 2">ATCC 23344</strain>
    </source>
</reference>
<accession>A0A0H2WE73</accession>
<dbReference type="GeneID" id="92979245"/>
<evidence type="ECO:0000313" key="2">
    <source>
        <dbReference type="Proteomes" id="UP000006693"/>
    </source>
</evidence>
<dbReference type="Proteomes" id="UP000006693">
    <property type="component" value="Chromosome 1"/>
</dbReference>
<keyword evidence="2" id="KW-1185">Reference proteome</keyword>
<dbReference type="RefSeq" id="WP_004535966.1">
    <property type="nucleotide sequence ID" value="NC_006348.1"/>
</dbReference>
<dbReference type="AlphaFoldDB" id="A0A0H2WE73"/>